<dbReference type="EMBL" id="CP144530">
    <property type="protein sequence ID" value="WWC57872.1"/>
    <property type="molecule type" value="Genomic_DNA"/>
</dbReference>
<proteinExistence type="predicted"/>
<evidence type="ECO:0000256" key="1">
    <source>
        <dbReference type="SAM" id="MobiDB-lite"/>
    </source>
</evidence>
<evidence type="ECO:0000313" key="3">
    <source>
        <dbReference type="EMBL" id="WWC57872.1"/>
    </source>
</evidence>
<dbReference type="AlphaFoldDB" id="A0A1A6AEW3"/>
<dbReference type="VEuPathDB" id="FungiDB:I303_00406"/>
<dbReference type="Proteomes" id="UP000078595">
    <property type="component" value="Chromosome 1"/>
</dbReference>
<keyword evidence="4" id="KW-1185">Reference proteome</keyword>
<sequence>MYPKLFQPKTIPELSHLPKKTKAGDPNVKDLSYSRTNSTPPSGEEETVSSGTSKNSSTPITPKSPKSPITPLTPVTAVTPLDLDPDEIEFQLVSAISHQLQEDYLTAQTRLVKLSQSVIPGRKPRYPNSNQDLAGSLGYRACTAPKYERKVRQIIYSQPHRIHEDNPYRIKVQPNMTIPWNGDRPIADTHLCEDPLAIKSNYEEPDWIEYHPYREVERWIKGLAMIRWKERCKKRHAEARTSAYPPSDPFSRWRKQDSTDVLREEISTRKGIRIAKQGER</sequence>
<feature type="region of interest" description="Disordered" evidence="1">
    <location>
        <begin position="237"/>
        <end position="259"/>
    </location>
</feature>
<dbReference type="OrthoDB" id="10512725at2759"/>
<evidence type="ECO:0000313" key="4">
    <source>
        <dbReference type="Proteomes" id="UP000078595"/>
    </source>
</evidence>
<organism evidence="2">
    <name type="scientific">Kwoniella dejecticola CBS 10117</name>
    <dbReference type="NCBI Taxonomy" id="1296121"/>
    <lineage>
        <taxon>Eukaryota</taxon>
        <taxon>Fungi</taxon>
        <taxon>Dikarya</taxon>
        <taxon>Basidiomycota</taxon>
        <taxon>Agaricomycotina</taxon>
        <taxon>Tremellomycetes</taxon>
        <taxon>Tremellales</taxon>
        <taxon>Cryptococcaceae</taxon>
        <taxon>Kwoniella</taxon>
    </lineage>
</organism>
<reference evidence="2" key="1">
    <citation type="submission" date="2013-07" db="EMBL/GenBank/DDBJ databases">
        <title>The Genome Sequence of Cryptococcus dejecticola CBS10117.</title>
        <authorList>
            <consortium name="The Broad Institute Genome Sequencing Platform"/>
            <person name="Cuomo C."/>
            <person name="Litvintseva A."/>
            <person name="Chen Y."/>
            <person name="Heitman J."/>
            <person name="Sun S."/>
            <person name="Springer D."/>
            <person name="Dromer F."/>
            <person name="Young S.K."/>
            <person name="Zeng Q."/>
            <person name="Gargeya S."/>
            <person name="Fitzgerald M."/>
            <person name="Abouelleil A."/>
            <person name="Alvarado L."/>
            <person name="Berlin A.M."/>
            <person name="Chapman S.B."/>
            <person name="Dewar J."/>
            <person name="Goldberg J."/>
            <person name="Griggs A."/>
            <person name="Gujja S."/>
            <person name="Hansen M."/>
            <person name="Howarth C."/>
            <person name="Imamovic A."/>
            <person name="Larimer J."/>
            <person name="McCowan C."/>
            <person name="Murphy C."/>
            <person name="Pearson M."/>
            <person name="Priest M."/>
            <person name="Roberts A."/>
            <person name="Saif S."/>
            <person name="Shea T."/>
            <person name="Sykes S."/>
            <person name="Wortman J."/>
            <person name="Nusbaum C."/>
            <person name="Birren B."/>
        </authorList>
    </citation>
    <scope>NUCLEOTIDE SEQUENCE [LARGE SCALE GENOMIC DNA]</scope>
    <source>
        <strain evidence="2">CBS 10117</strain>
    </source>
</reference>
<dbReference type="KEGG" id="kdj:28964105"/>
<dbReference type="EMBL" id="KI894027">
    <property type="protein sequence ID" value="OBR88589.1"/>
    <property type="molecule type" value="Genomic_DNA"/>
</dbReference>
<name>A0A1A6AEW3_9TREE</name>
<feature type="compositionally biased region" description="Low complexity" evidence="1">
    <location>
        <begin position="38"/>
        <end position="74"/>
    </location>
</feature>
<dbReference type="RefSeq" id="XP_018266431.1">
    <property type="nucleotide sequence ID" value="XM_018403777.1"/>
</dbReference>
<reference evidence="3" key="2">
    <citation type="submission" date="2013-07" db="EMBL/GenBank/DDBJ databases">
        <authorList>
            <consortium name="The Broad Institute Genome Sequencing Platform"/>
            <person name="Cuomo C."/>
            <person name="Litvintseva A."/>
            <person name="Chen Y."/>
            <person name="Heitman J."/>
            <person name="Sun S."/>
            <person name="Springer D."/>
            <person name="Dromer F."/>
            <person name="Young S.K."/>
            <person name="Zeng Q."/>
            <person name="Gargeya S."/>
            <person name="Fitzgerald M."/>
            <person name="Abouelleil A."/>
            <person name="Alvarado L."/>
            <person name="Berlin A.M."/>
            <person name="Chapman S.B."/>
            <person name="Dewar J."/>
            <person name="Goldberg J."/>
            <person name="Griggs A."/>
            <person name="Gujja S."/>
            <person name="Hansen M."/>
            <person name="Howarth C."/>
            <person name="Imamovic A."/>
            <person name="Larimer J."/>
            <person name="McCowan C."/>
            <person name="Murphy C."/>
            <person name="Pearson M."/>
            <person name="Priest M."/>
            <person name="Roberts A."/>
            <person name="Saif S."/>
            <person name="Shea T."/>
            <person name="Sykes S."/>
            <person name="Wortman J."/>
            <person name="Nusbaum C."/>
            <person name="Birren B."/>
        </authorList>
    </citation>
    <scope>NUCLEOTIDE SEQUENCE</scope>
    <source>
        <strain evidence="3">CBS 10117</strain>
    </source>
</reference>
<protein>
    <submittedName>
        <fullName evidence="2">Uncharacterized protein</fullName>
    </submittedName>
</protein>
<reference evidence="3" key="3">
    <citation type="submission" date="2024-02" db="EMBL/GenBank/DDBJ databases">
        <title>Comparative genomics of Cryptococcus and Kwoniella reveals pathogenesis evolution and contrasting modes of karyotype evolution via chromosome fusion or intercentromeric recombination.</title>
        <authorList>
            <person name="Coelho M.A."/>
            <person name="David-Palma M."/>
            <person name="Shea T."/>
            <person name="Bowers K."/>
            <person name="McGinley-Smith S."/>
            <person name="Mohammad A.W."/>
            <person name="Gnirke A."/>
            <person name="Yurkov A.M."/>
            <person name="Nowrousian M."/>
            <person name="Sun S."/>
            <person name="Cuomo C.A."/>
            <person name="Heitman J."/>
        </authorList>
    </citation>
    <scope>NUCLEOTIDE SEQUENCE</scope>
    <source>
        <strain evidence="3">CBS 10117</strain>
    </source>
</reference>
<gene>
    <name evidence="2" type="ORF">I303_00406</name>
    <name evidence="3" type="ORF">I303_100407</name>
</gene>
<feature type="region of interest" description="Disordered" evidence="1">
    <location>
        <begin position="1"/>
        <end position="74"/>
    </location>
</feature>
<evidence type="ECO:0000313" key="2">
    <source>
        <dbReference type="EMBL" id="OBR88589.1"/>
    </source>
</evidence>
<dbReference type="GeneID" id="28964105"/>
<accession>A0A1A6AEW3</accession>